<proteinExistence type="inferred from homology"/>
<dbReference type="Proteomes" id="UP000345637">
    <property type="component" value="Unassembled WGS sequence"/>
</dbReference>
<comment type="subcellular location">
    <subcellularLocation>
        <location evidence="1">Cell membrane</location>
        <topology evidence="1">Multi-pass membrane protein</topology>
    </subcellularLocation>
</comment>
<accession>A0A485CJE2</accession>
<evidence type="ECO:0000313" key="10">
    <source>
        <dbReference type="Proteomes" id="UP000345637"/>
    </source>
</evidence>
<gene>
    <name evidence="9" type="primary">mreD</name>
    <name evidence="9" type="ORF">NCTC12998_05957</name>
</gene>
<evidence type="ECO:0000256" key="8">
    <source>
        <dbReference type="SAM" id="Phobius"/>
    </source>
</evidence>
<dbReference type="AlphaFoldDB" id="A0A485CJE2"/>
<dbReference type="Pfam" id="PF04093">
    <property type="entry name" value="MreD"/>
    <property type="match status" value="1"/>
</dbReference>
<dbReference type="PANTHER" id="PTHR37484">
    <property type="entry name" value="ROD SHAPE-DETERMINING PROTEIN MRED"/>
    <property type="match status" value="1"/>
</dbReference>
<reference evidence="9 10" key="1">
    <citation type="submission" date="2019-03" db="EMBL/GenBank/DDBJ databases">
        <authorList>
            <consortium name="Pathogen Informatics"/>
        </authorList>
    </citation>
    <scope>NUCLEOTIDE SEQUENCE [LARGE SCALE GENOMIC DNA]</scope>
    <source>
        <strain evidence="9 10">NCTC12998</strain>
    </source>
</reference>
<name>A0A485CJE2_RAOPL</name>
<evidence type="ECO:0000256" key="5">
    <source>
        <dbReference type="ARBA" id="ARBA00022960"/>
    </source>
</evidence>
<dbReference type="EMBL" id="CAADJE010000028">
    <property type="protein sequence ID" value="VFS84836.1"/>
    <property type="molecule type" value="Genomic_DNA"/>
</dbReference>
<comment type="similarity">
    <text evidence="2">Belongs to the MreD family.</text>
</comment>
<dbReference type="GO" id="GO:0008360">
    <property type="term" value="P:regulation of cell shape"/>
    <property type="evidence" value="ECO:0007669"/>
    <property type="project" value="UniProtKB-KW"/>
</dbReference>
<keyword evidence="6 8" id="KW-1133">Transmembrane helix</keyword>
<evidence type="ECO:0000256" key="7">
    <source>
        <dbReference type="ARBA" id="ARBA00023136"/>
    </source>
</evidence>
<dbReference type="InterPro" id="IPR026034">
    <property type="entry name" value="MreD_proteobac"/>
</dbReference>
<sequence>MTPEEVHRVANERLMQMMPQVLPAPDAMGPQMPAPATGMTPPSQPLPAGGAIVASYRSQGRWVIWLSFLIALLLQVMPWPADLTVFRPNWVFLILLYWILALPHRVNVGTGFVMGAILDLISGSTLGVRALSLSIIAYLVALKYQLFRNLALWQQALVVDDVIPCCGYRCFLGRVFSDQRLFPSGSVLE</sequence>
<feature type="transmembrane region" description="Helical" evidence="8">
    <location>
        <begin position="112"/>
        <end position="140"/>
    </location>
</feature>
<dbReference type="GO" id="GO:0005886">
    <property type="term" value="C:plasma membrane"/>
    <property type="evidence" value="ECO:0007669"/>
    <property type="project" value="UniProtKB-SubCell"/>
</dbReference>
<feature type="transmembrane region" description="Helical" evidence="8">
    <location>
        <begin position="88"/>
        <end position="106"/>
    </location>
</feature>
<organism evidence="9 10">
    <name type="scientific">Raoultella planticola</name>
    <name type="common">Klebsiella planticola</name>
    <dbReference type="NCBI Taxonomy" id="575"/>
    <lineage>
        <taxon>Bacteria</taxon>
        <taxon>Pseudomonadati</taxon>
        <taxon>Pseudomonadota</taxon>
        <taxon>Gammaproteobacteria</taxon>
        <taxon>Enterobacterales</taxon>
        <taxon>Enterobacteriaceae</taxon>
        <taxon>Klebsiella/Raoultella group</taxon>
        <taxon>Raoultella</taxon>
    </lineage>
</organism>
<dbReference type="NCBIfam" id="TIGR03426">
    <property type="entry name" value="shape_MreD"/>
    <property type="match status" value="1"/>
</dbReference>
<protein>
    <submittedName>
        <fullName evidence="9">Rod shape-determining protein mreD</fullName>
    </submittedName>
</protein>
<keyword evidence="5" id="KW-0133">Cell shape</keyword>
<evidence type="ECO:0000313" key="9">
    <source>
        <dbReference type="EMBL" id="VFS84836.1"/>
    </source>
</evidence>
<evidence type="ECO:0000256" key="6">
    <source>
        <dbReference type="ARBA" id="ARBA00022989"/>
    </source>
</evidence>
<evidence type="ECO:0000256" key="4">
    <source>
        <dbReference type="ARBA" id="ARBA00022692"/>
    </source>
</evidence>
<evidence type="ECO:0000256" key="2">
    <source>
        <dbReference type="ARBA" id="ARBA00007776"/>
    </source>
</evidence>
<evidence type="ECO:0000256" key="3">
    <source>
        <dbReference type="ARBA" id="ARBA00022475"/>
    </source>
</evidence>
<feature type="transmembrane region" description="Helical" evidence="8">
    <location>
        <begin position="62"/>
        <end position="81"/>
    </location>
</feature>
<keyword evidence="3" id="KW-1003">Cell membrane</keyword>
<dbReference type="InterPro" id="IPR007227">
    <property type="entry name" value="Cell_shape_determining_MreD"/>
</dbReference>
<keyword evidence="4 8" id="KW-0812">Transmembrane</keyword>
<dbReference type="PANTHER" id="PTHR37484:SF1">
    <property type="entry name" value="ROD SHAPE-DETERMINING PROTEIN MRED"/>
    <property type="match status" value="1"/>
</dbReference>
<evidence type="ECO:0000256" key="1">
    <source>
        <dbReference type="ARBA" id="ARBA00004651"/>
    </source>
</evidence>
<keyword evidence="7 8" id="KW-0472">Membrane</keyword>